<name>A0A4Y9IJA2_9BACT</name>
<evidence type="ECO:0000256" key="5">
    <source>
        <dbReference type="PROSITE-ProRule" id="PRU01240"/>
    </source>
</evidence>
<keyword evidence="6" id="KW-0732">Signal</keyword>
<evidence type="ECO:0000313" key="9">
    <source>
        <dbReference type="Proteomes" id="UP000298285"/>
    </source>
</evidence>
<comment type="similarity">
    <text evidence="5">Belongs to the peptidase S8 family.</text>
</comment>
<feature type="active site" description="Charge relay system" evidence="4 5">
    <location>
        <position position="271"/>
    </location>
</feature>
<feature type="active site" description="Charge relay system" evidence="4 5">
    <location>
        <position position="304"/>
    </location>
</feature>
<dbReference type="InterPro" id="IPR023828">
    <property type="entry name" value="Peptidase_S8_Ser-AS"/>
</dbReference>
<dbReference type="Gene3D" id="3.40.50.200">
    <property type="entry name" value="Peptidase S8/S53 domain"/>
    <property type="match status" value="1"/>
</dbReference>
<dbReference type="PROSITE" id="PS00137">
    <property type="entry name" value="SUBTILASE_HIS"/>
    <property type="match status" value="1"/>
</dbReference>
<dbReference type="InterPro" id="IPR022398">
    <property type="entry name" value="Peptidase_S8_His-AS"/>
</dbReference>
<feature type="chain" id="PRO_5021272933" evidence="6">
    <location>
        <begin position="18"/>
        <end position="544"/>
    </location>
</feature>
<dbReference type="PROSITE" id="PS51257">
    <property type="entry name" value="PROKAR_LIPOPROTEIN"/>
    <property type="match status" value="1"/>
</dbReference>
<proteinExistence type="inferred from homology"/>
<feature type="active site" description="Charge relay system" evidence="4 5">
    <location>
        <position position="470"/>
    </location>
</feature>
<dbReference type="OrthoDB" id="1489355at2"/>
<evidence type="ECO:0000259" key="7">
    <source>
        <dbReference type="Pfam" id="PF00082"/>
    </source>
</evidence>
<evidence type="ECO:0000313" key="8">
    <source>
        <dbReference type="EMBL" id="TFU86839.1"/>
    </source>
</evidence>
<dbReference type="InterPro" id="IPR000209">
    <property type="entry name" value="Peptidase_S8/S53_dom"/>
</dbReference>
<dbReference type="CDD" id="cd07498">
    <property type="entry name" value="Peptidases_S8_15"/>
    <property type="match status" value="1"/>
</dbReference>
<sequence length="544" mass="58961">MSKIVGLKLLCCLAVIALFCGCNDSLLIENDPTVETKNQAEDGVQTMENAKYYWYEGEKIYLEEIPEKEYVVFKKKDLQELSSLKSRSSSPLFKGEFQELKLTGIVLSDKATTEKDNIMWGITESNLKSAITGETPAIIYKSPFYKSSLGEEIGISHLFYVKLKSEKDKDKLIELATKNNVEIIGNNEFMPLWYTLSCDNESAGDALQMANEFYESGLFKFAEPDIIGNLAVNTNDTYFSKQWNLSGSNSINWVSAYALTQGENVKVAIIDKGIEQLHPDLANVLPAYDLVEGWWYATNIYGEHGTACAGIIGATANNNKGIAGIAPKVAIQSYAHNFGTQPNAGQQLASGIALASGSADVISCSWGGPTNSFITDAIRYNAGWGRNGKGTVVVFATGNDGRSSVSFPANCHSSVIAVGAIGQNGRRSSFSNYGTELDIVAPGEYIPTTDLLYGYGYDSSDYTMKFNGTSAACPHVAAVAALILSINKNLTAQEVKDIIEKTAKKVGGYSYTTVSGRPNGTWNGEVGYGLVDAYNAVLEARKRL</sequence>
<dbReference type="Pfam" id="PF00082">
    <property type="entry name" value="Peptidase_S8"/>
    <property type="match status" value="1"/>
</dbReference>
<feature type="signal peptide" evidence="6">
    <location>
        <begin position="1"/>
        <end position="17"/>
    </location>
</feature>
<keyword evidence="1 5" id="KW-0645">Protease</keyword>
<accession>A0A4Y9IJA2</accession>
<dbReference type="AlphaFoldDB" id="A0A4Y9IJA2"/>
<keyword evidence="3 5" id="KW-0720">Serine protease</keyword>
<organism evidence="8 9">
    <name type="scientific">Dysgonomonas mossii</name>
    <dbReference type="NCBI Taxonomy" id="163665"/>
    <lineage>
        <taxon>Bacteria</taxon>
        <taxon>Pseudomonadati</taxon>
        <taxon>Bacteroidota</taxon>
        <taxon>Bacteroidia</taxon>
        <taxon>Bacteroidales</taxon>
        <taxon>Dysgonomonadaceae</taxon>
        <taxon>Dysgonomonas</taxon>
    </lineage>
</organism>
<dbReference type="RefSeq" id="WP_135107465.1">
    <property type="nucleotide sequence ID" value="NZ_JADGKW010000010.1"/>
</dbReference>
<dbReference type="InterPro" id="IPR015500">
    <property type="entry name" value="Peptidase_S8_subtilisin-rel"/>
</dbReference>
<dbReference type="Proteomes" id="UP000298285">
    <property type="component" value="Unassembled WGS sequence"/>
</dbReference>
<dbReference type="GO" id="GO:0016020">
    <property type="term" value="C:membrane"/>
    <property type="evidence" value="ECO:0007669"/>
    <property type="project" value="TreeGrafter"/>
</dbReference>
<evidence type="ECO:0000256" key="2">
    <source>
        <dbReference type="ARBA" id="ARBA00022801"/>
    </source>
</evidence>
<dbReference type="PANTHER" id="PTHR42884">
    <property type="entry name" value="PROPROTEIN CONVERTASE SUBTILISIN/KEXIN-RELATED"/>
    <property type="match status" value="1"/>
</dbReference>
<gene>
    <name evidence="8" type="ORF">E4T88_16845</name>
</gene>
<protein>
    <submittedName>
        <fullName evidence="8">Peptidase S8</fullName>
    </submittedName>
</protein>
<feature type="domain" description="Peptidase S8/S53" evidence="7">
    <location>
        <begin position="262"/>
        <end position="529"/>
    </location>
</feature>
<evidence type="ECO:0000256" key="4">
    <source>
        <dbReference type="PIRSR" id="PIRSR615500-1"/>
    </source>
</evidence>
<dbReference type="SUPFAM" id="SSF52743">
    <property type="entry name" value="Subtilisin-like"/>
    <property type="match status" value="1"/>
</dbReference>
<evidence type="ECO:0000256" key="3">
    <source>
        <dbReference type="ARBA" id="ARBA00022825"/>
    </source>
</evidence>
<dbReference type="InterPro" id="IPR034054">
    <property type="entry name" value="Pep_S8_PrcA"/>
</dbReference>
<comment type="caution">
    <text evidence="8">The sequence shown here is derived from an EMBL/GenBank/DDBJ whole genome shotgun (WGS) entry which is preliminary data.</text>
</comment>
<dbReference type="PRINTS" id="PR00723">
    <property type="entry name" value="SUBTILISIN"/>
</dbReference>
<dbReference type="GO" id="GO:0016485">
    <property type="term" value="P:protein processing"/>
    <property type="evidence" value="ECO:0007669"/>
    <property type="project" value="TreeGrafter"/>
</dbReference>
<dbReference type="PROSITE" id="PS00138">
    <property type="entry name" value="SUBTILASE_SER"/>
    <property type="match status" value="1"/>
</dbReference>
<keyword evidence="2 5" id="KW-0378">Hydrolase</keyword>
<dbReference type="InterPro" id="IPR036852">
    <property type="entry name" value="Peptidase_S8/S53_dom_sf"/>
</dbReference>
<dbReference type="GO" id="GO:0004252">
    <property type="term" value="F:serine-type endopeptidase activity"/>
    <property type="evidence" value="ECO:0007669"/>
    <property type="project" value="UniProtKB-UniRule"/>
</dbReference>
<evidence type="ECO:0000256" key="6">
    <source>
        <dbReference type="SAM" id="SignalP"/>
    </source>
</evidence>
<dbReference type="EMBL" id="SPPK01000010">
    <property type="protein sequence ID" value="TFU86839.1"/>
    <property type="molecule type" value="Genomic_DNA"/>
</dbReference>
<reference evidence="8 9" key="1">
    <citation type="submission" date="2019-03" db="EMBL/GenBank/DDBJ databases">
        <title>Diversity of the mouse oral microbiome.</title>
        <authorList>
            <person name="Joseph S."/>
            <person name="Aduse-Opoku J."/>
            <person name="Curtis M."/>
            <person name="Wade W."/>
            <person name="Hashim A."/>
        </authorList>
    </citation>
    <scope>NUCLEOTIDE SEQUENCE [LARGE SCALE GENOMIC DNA]</scope>
    <source>
        <strain evidence="8 9">P11</strain>
    </source>
</reference>
<dbReference type="PROSITE" id="PS51892">
    <property type="entry name" value="SUBTILASE"/>
    <property type="match status" value="1"/>
</dbReference>
<dbReference type="PANTHER" id="PTHR42884:SF14">
    <property type="entry name" value="NEUROENDOCRINE CONVERTASE 1"/>
    <property type="match status" value="1"/>
</dbReference>
<evidence type="ECO:0000256" key="1">
    <source>
        <dbReference type="ARBA" id="ARBA00022670"/>
    </source>
</evidence>